<proteinExistence type="predicted"/>
<organism evidence="1 2">
    <name type="scientific">Dyella japonica A8</name>
    <dbReference type="NCBI Taxonomy" id="1217721"/>
    <lineage>
        <taxon>Bacteria</taxon>
        <taxon>Pseudomonadati</taxon>
        <taxon>Pseudomonadota</taxon>
        <taxon>Gammaproteobacteria</taxon>
        <taxon>Lysobacterales</taxon>
        <taxon>Rhodanobacteraceae</taxon>
        <taxon>Dyella</taxon>
    </lineage>
</organism>
<name>A0A075K1S0_9GAMM</name>
<dbReference type="EMBL" id="CP008884">
    <property type="protein sequence ID" value="AIF47662.1"/>
    <property type="molecule type" value="Genomic_DNA"/>
</dbReference>
<dbReference type="STRING" id="1217721.HY57_10495"/>
<evidence type="ECO:0000313" key="2">
    <source>
        <dbReference type="Proteomes" id="UP000027987"/>
    </source>
</evidence>
<sequence>MAFSTERVLLAWVEDLEQGLAELSRGPRRPHRDEALKDLLQSAQGLLELSRVELRKLSTSHIALLDKEVGDIRTPDDVQQLCSGIRRLFHANDNGDESTD</sequence>
<reference evidence="1 2" key="1">
    <citation type="submission" date="2014-07" db="EMBL/GenBank/DDBJ databases">
        <title>Complete Genome Sequence of Dyella japonica Strain A8 Isolated from Malaysian Tropical Soil.</title>
        <authorList>
            <person name="Hui R.K.H."/>
            <person name="Chen J.-W."/>
            <person name="Chan K.-G."/>
            <person name="Leung F.C.C."/>
        </authorList>
    </citation>
    <scope>NUCLEOTIDE SEQUENCE [LARGE SCALE GENOMIC DNA]</scope>
    <source>
        <strain evidence="1 2">A8</strain>
    </source>
</reference>
<accession>A0A075K1S0</accession>
<dbReference type="HOGENOM" id="CLU_2301358_0_0_6"/>
<protein>
    <submittedName>
        <fullName evidence="1">Uncharacterized protein</fullName>
    </submittedName>
</protein>
<gene>
    <name evidence="1" type="ORF">HY57_10495</name>
</gene>
<dbReference type="PATRIC" id="fig|1217721.7.peg.2170"/>
<dbReference type="AlphaFoldDB" id="A0A075K1S0"/>
<dbReference type="KEGG" id="dja:HY57_10495"/>
<keyword evidence="2" id="KW-1185">Reference proteome</keyword>
<dbReference type="Proteomes" id="UP000027987">
    <property type="component" value="Chromosome"/>
</dbReference>
<dbReference type="RefSeq" id="WP_019465980.1">
    <property type="nucleotide sequence ID" value="NZ_ALOY01000167.1"/>
</dbReference>
<dbReference type="OrthoDB" id="5957570at2"/>
<evidence type="ECO:0000313" key="1">
    <source>
        <dbReference type="EMBL" id="AIF47662.1"/>
    </source>
</evidence>